<dbReference type="InterPro" id="IPR019701">
    <property type="entry name" value="Phage_P22_NinX"/>
</dbReference>
<accession>A0A645FAY3</accession>
<gene>
    <name evidence="1" type="ORF">SDC9_158718</name>
</gene>
<proteinExistence type="predicted"/>
<evidence type="ECO:0000313" key="1">
    <source>
        <dbReference type="EMBL" id="MPN11417.1"/>
    </source>
</evidence>
<sequence>MDYSKLSDFEVSKRVAMAIGGFIEEDFCEAHSVIFRRHGRHQYSFFEPCTNPSDAWPIIVANKINIEWHQWKDDTDKPYALSNATMISRYDDNPLRAAMIVFLMMQESANVQDNPA</sequence>
<dbReference type="EMBL" id="VSSQ01057619">
    <property type="protein sequence ID" value="MPN11417.1"/>
    <property type="molecule type" value="Genomic_DNA"/>
</dbReference>
<organism evidence="1">
    <name type="scientific">bioreactor metagenome</name>
    <dbReference type="NCBI Taxonomy" id="1076179"/>
    <lineage>
        <taxon>unclassified sequences</taxon>
        <taxon>metagenomes</taxon>
        <taxon>ecological metagenomes</taxon>
    </lineage>
</organism>
<evidence type="ECO:0008006" key="2">
    <source>
        <dbReference type="Google" id="ProtNLM"/>
    </source>
</evidence>
<reference evidence="1" key="1">
    <citation type="submission" date="2019-08" db="EMBL/GenBank/DDBJ databases">
        <authorList>
            <person name="Kucharzyk K."/>
            <person name="Murdoch R.W."/>
            <person name="Higgins S."/>
            <person name="Loffler F."/>
        </authorList>
    </citation>
    <scope>NUCLEOTIDE SEQUENCE</scope>
</reference>
<comment type="caution">
    <text evidence="1">The sequence shown here is derived from an EMBL/GenBank/DDBJ whole genome shotgun (WGS) entry which is preliminary data.</text>
</comment>
<protein>
    <recommendedName>
        <fullName evidence="2">DUF2591 domain-containing protein</fullName>
    </recommendedName>
</protein>
<dbReference type="Pfam" id="PF10765">
    <property type="entry name" value="Phage_P22_NinX"/>
    <property type="match status" value="1"/>
</dbReference>
<name>A0A645FAY3_9ZZZZ</name>
<dbReference type="AlphaFoldDB" id="A0A645FAY3"/>